<reference evidence="1" key="1">
    <citation type="submission" date="2021-01" db="EMBL/GenBank/DDBJ databases">
        <authorList>
            <person name="Corre E."/>
            <person name="Pelletier E."/>
            <person name="Niang G."/>
            <person name="Scheremetjew M."/>
            <person name="Finn R."/>
            <person name="Kale V."/>
            <person name="Holt S."/>
            <person name="Cochrane G."/>
            <person name="Meng A."/>
            <person name="Brown T."/>
            <person name="Cohen L."/>
        </authorList>
    </citation>
    <scope>NUCLEOTIDE SEQUENCE</scope>
    <source>
        <strain evidence="1">CCMP1756</strain>
    </source>
</reference>
<dbReference type="EMBL" id="HBIW01009738">
    <property type="protein sequence ID" value="CAE0692876.1"/>
    <property type="molecule type" value="Transcribed_RNA"/>
</dbReference>
<evidence type="ECO:0000313" key="1">
    <source>
        <dbReference type="EMBL" id="CAE0692876.1"/>
    </source>
</evidence>
<dbReference type="AlphaFoldDB" id="A0A7S3ZSW6"/>
<reference evidence="2" key="2">
    <citation type="submission" date="2021-11" db="EMBL/GenBank/DDBJ databases">
        <authorList>
            <consortium name="Genoscope - CEA"/>
            <person name="William W."/>
        </authorList>
    </citation>
    <scope>NUCLEOTIDE SEQUENCE</scope>
</reference>
<sequence>MKLVAILLVGARAGISPKTKIGYSTGGDTSLPMGINPTGTVSVDLPLDDLPISVRLNGEYEMSENEMAPKELTVDIDAGSVGPVDVSGVLTIGDPLGARELTGEATLAHEYGTVTFDSTEAMPKEVTIRALSKAGVEVRPSWNPRIGAPEGLSFDIDARLQADSDRAVIYATAAPGKRPEVRFHFGFSDGSLDITPLLDEGAKATKFEYVKTGLPNGASARATLQDKTLTLGAEVAVAGGELLPEVTVDLNDVTAAPKLSLKQSFSL</sequence>
<accession>A0A7S3ZSW6</accession>
<name>A0A7S3ZSW6_9STRA</name>
<dbReference type="EMBL" id="CAKKNE010000001">
    <property type="protein sequence ID" value="CAH0364332.1"/>
    <property type="molecule type" value="Genomic_DNA"/>
</dbReference>
<dbReference type="Proteomes" id="UP000789595">
    <property type="component" value="Unassembled WGS sequence"/>
</dbReference>
<organism evidence="1">
    <name type="scientific">Pelagomonas calceolata</name>
    <dbReference type="NCBI Taxonomy" id="35677"/>
    <lineage>
        <taxon>Eukaryota</taxon>
        <taxon>Sar</taxon>
        <taxon>Stramenopiles</taxon>
        <taxon>Ochrophyta</taxon>
        <taxon>Pelagophyceae</taxon>
        <taxon>Pelagomonadales</taxon>
        <taxon>Pelagomonadaceae</taxon>
        <taxon>Pelagomonas</taxon>
    </lineage>
</organism>
<proteinExistence type="predicted"/>
<evidence type="ECO:0000313" key="2">
    <source>
        <dbReference type="EMBL" id="CAH0364332.1"/>
    </source>
</evidence>
<protein>
    <submittedName>
        <fullName evidence="1">Uncharacterized protein</fullName>
    </submittedName>
</protein>
<gene>
    <name evidence="1" type="ORF">PCAL00307_LOCUS8312</name>
    <name evidence="2" type="ORF">PECAL_1P06890</name>
</gene>
<evidence type="ECO:0000313" key="3">
    <source>
        <dbReference type="Proteomes" id="UP000789595"/>
    </source>
</evidence>
<keyword evidence="3" id="KW-1185">Reference proteome</keyword>